<dbReference type="InterPro" id="IPR036866">
    <property type="entry name" value="RibonucZ/Hydroxyglut_hydro"/>
</dbReference>
<name>A0A1T4JRF4_9FUSO</name>
<keyword evidence="3" id="KW-1185">Reference proteome</keyword>
<dbReference type="PANTHER" id="PTHR47619:SF1">
    <property type="entry name" value="EXODEOXYRIBONUCLEASE WALJ"/>
    <property type="match status" value="1"/>
</dbReference>
<dbReference type="Pfam" id="PF12706">
    <property type="entry name" value="Lactamase_B_2"/>
    <property type="match status" value="1"/>
</dbReference>
<organism evidence="2 3">
    <name type="scientific">Cetobacterium ceti</name>
    <dbReference type="NCBI Taxonomy" id="180163"/>
    <lineage>
        <taxon>Bacteria</taxon>
        <taxon>Fusobacteriati</taxon>
        <taxon>Fusobacteriota</taxon>
        <taxon>Fusobacteriia</taxon>
        <taxon>Fusobacteriales</taxon>
        <taxon>Fusobacteriaceae</taxon>
        <taxon>Cetobacterium</taxon>
    </lineage>
</organism>
<dbReference type="STRING" id="180163.SAMN02745174_00012"/>
<dbReference type="Proteomes" id="UP000191153">
    <property type="component" value="Unassembled WGS sequence"/>
</dbReference>
<evidence type="ECO:0000313" key="2">
    <source>
        <dbReference type="EMBL" id="SJZ32714.1"/>
    </source>
</evidence>
<evidence type="ECO:0000259" key="1">
    <source>
        <dbReference type="SMART" id="SM00849"/>
    </source>
</evidence>
<gene>
    <name evidence="2" type="ORF">SAMN02745174_00012</name>
</gene>
<dbReference type="SMART" id="SM00849">
    <property type="entry name" value="Lactamase_B"/>
    <property type="match status" value="1"/>
</dbReference>
<dbReference type="InterPro" id="IPR052533">
    <property type="entry name" value="WalJ/YycJ-like"/>
</dbReference>
<proteinExistence type="predicted"/>
<reference evidence="2 3" key="1">
    <citation type="submission" date="2017-02" db="EMBL/GenBank/DDBJ databases">
        <authorList>
            <person name="Peterson S.W."/>
        </authorList>
    </citation>
    <scope>NUCLEOTIDE SEQUENCE [LARGE SCALE GENOMIC DNA]</scope>
    <source>
        <strain evidence="2 3">ATCC 700028</strain>
    </source>
</reference>
<feature type="domain" description="Metallo-beta-lactamase" evidence="1">
    <location>
        <begin position="11"/>
        <end position="191"/>
    </location>
</feature>
<dbReference type="InterPro" id="IPR001279">
    <property type="entry name" value="Metallo-B-lactamas"/>
</dbReference>
<dbReference type="PANTHER" id="PTHR47619">
    <property type="entry name" value="METALLO-HYDROLASE YYCJ-RELATED"/>
    <property type="match status" value="1"/>
</dbReference>
<evidence type="ECO:0000313" key="3">
    <source>
        <dbReference type="Proteomes" id="UP000191153"/>
    </source>
</evidence>
<protein>
    <submittedName>
        <fullName evidence="2">Phosphoribosyl 1,2-cyclic phosphodiesterase</fullName>
    </submittedName>
</protein>
<dbReference type="SUPFAM" id="SSF56281">
    <property type="entry name" value="Metallo-hydrolase/oxidoreductase"/>
    <property type="match status" value="1"/>
</dbReference>
<accession>A0A1T4JRF4</accession>
<dbReference type="AlphaFoldDB" id="A0A1T4JRF4"/>
<dbReference type="RefSeq" id="WP_078692574.1">
    <property type="nucleotide sequence ID" value="NZ_FUWX01000004.1"/>
</dbReference>
<sequence length="258" mass="29383">MKISILGSGSRGNSIFLEVDKYKFLIDAGFSGKKIEEKLGEINKKPEELKGILITHEHGDHLLGAGILSRKYNIPIYITKESYDAGKEKLGKIEEKNIIYISNSTFYLGEVKIDPFDVMHDAKRTMGYRIEGITGKKIAISTDIGYINNITKKYFRDVDIMVIESNYDHNMLMKCNYPWDLKARVKSRTGHLSNEDAGKFIGEIYHKNLKKVYLAHISKDSNDCKLAFNTVNNFLARENIKVDLEVATQDASTKLYEI</sequence>
<dbReference type="Gene3D" id="3.60.15.10">
    <property type="entry name" value="Ribonuclease Z/Hydroxyacylglutathione hydrolase-like"/>
    <property type="match status" value="1"/>
</dbReference>
<dbReference type="OrthoDB" id="9781189at2"/>
<dbReference type="EMBL" id="FUWX01000004">
    <property type="protein sequence ID" value="SJZ32714.1"/>
    <property type="molecule type" value="Genomic_DNA"/>
</dbReference>